<accession>A0A9D6UZI4</accession>
<dbReference type="Gene3D" id="3.30.413.10">
    <property type="entry name" value="Sulfite Reductase Hemoprotein, domain 1"/>
    <property type="match status" value="1"/>
</dbReference>
<dbReference type="PANTHER" id="PTHR24960">
    <property type="entry name" value="PHOTOSYSTEM I IRON-SULFUR CENTER-RELATED"/>
    <property type="match status" value="1"/>
</dbReference>
<dbReference type="InterPro" id="IPR045854">
    <property type="entry name" value="NO2/SO3_Rdtase_4Fe4S_sf"/>
</dbReference>
<dbReference type="SUPFAM" id="SSF56014">
    <property type="entry name" value="Nitrite and sulphite reductase 4Fe-4S domain-like"/>
    <property type="match status" value="1"/>
</dbReference>
<evidence type="ECO:0000313" key="7">
    <source>
        <dbReference type="Proteomes" id="UP000807825"/>
    </source>
</evidence>
<dbReference type="InterPro" id="IPR050157">
    <property type="entry name" value="PSI_iron-sulfur_center"/>
</dbReference>
<dbReference type="InterPro" id="IPR042298">
    <property type="entry name" value="P-CP_red_C"/>
</dbReference>
<dbReference type="Pfam" id="PF00037">
    <property type="entry name" value="Fer4"/>
    <property type="match status" value="2"/>
</dbReference>
<sequence>MKWTKEAEEAVSKVPFFVRRRVRKRVEEEASRRKANQVTLEHVTACKRRYLENMEEEVKGHQLETCFGPSGCPNRAVADDGLVAELERMLSGKKLRDFLKAKVDGPLKMHHEFRVSISDCPNSCSRPQIVDFGIIGAVRPRISEHSCTGCGACVAVCKERAIEMDPVTDIAQLDLKKCLYCGQCVNICPTGALNVETQGYRIVVGGKLGRHPQLAEELQGIHSKDQLLEIMEKCLNHHMAHNSNGERFGEVLNRTGAGFLNNREGETKKLNKNEKNENG</sequence>
<evidence type="ECO:0000256" key="1">
    <source>
        <dbReference type="ARBA" id="ARBA00022485"/>
    </source>
</evidence>
<dbReference type="EMBL" id="JACRDE010000185">
    <property type="protein sequence ID" value="MBI5249158.1"/>
    <property type="molecule type" value="Genomic_DNA"/>
</dbReference>
<dbReference type="SUPFAM" id="SSF54862">
    <property type="entry name" value="4Fe-4S ferredoxins"/>
    <property type="match status" value="1"/>
</dbReference>
<dbReference type="PROSITE" id="PS51379">
    <property type="entry name" value="4FE4S_FER_2"/>
    <property type="match status" value="2"/>
</dbReference>
<protein>
    <submittedName>
        <fullName evidence="6">4Fe-4S binding protein</fullName>
    </submittedName>
</protein>
<dbReference type="InterPro" id="IPR006067">
    <property type="entry name" value="NO2/SO3_Rdtase_4Fe4S_dom"/>
</dbReference>
<dbReference type="GO" id="GO:0020037">
    <property type="term" value="F:heme binding"/>
    <property type="evidence" value="ECO:0007669"/>
    <property type="project" value="InterPro"/>
</dbReference>
<evidence type="ECO:0000256" key="2">
    <source>
        <dbReference type="ARBA" id="ARBA00022723"/>
    </source>
</evidence>
<dbReference type="AlphaFoldDB" id="A0A9D6UZI4"/>
<dbReference type="PROSITE" id="PS00198">
    <property type="entry name" value="4FE4S_FER_1"/>
    <property type="match status" value="1"/>
</dbReference>
<dbReference type="Pfam" id="PF01077">
    <property type="entry name" value="NIR_SIR"/>
    <property type="match status" value="1"/>
</dbReference>
<dbReference type="Pfam" id="PF08369">
    <property type="entry name" value="PCP_red"/>
    <property type="match status" value="1"/>
</dbReference>
<gene>
    <name evidence="6" type="ORF">HY912_06660</name>
</gene>
<dbReference type="Gene3D" id="3.30.70.20">
    <property type="match status" value="1"/>
</dbReference>
<evidence type="ECO:0000259" key="5">
    <source>
        <dbReference type="PROSITE" id="PS51379"/>
    </source>
</evidence>
<dbReference type="GO" id="GO:0051539">
    <property type="term" value="F:4 iron, 4 sulfur cluster binding"/>
    <property type="evidence" value="ECO:0007669"/>
    <property type="project" value="UniProtKB-KW"/>
</dbReference>
<feature type="domain" description="4Fe-4S ferredoxin-type" evidence="5">
    <location>
        <begin position="138"/>
        <end position="167"/>
    </location>
</feature>
<dbReference type="InterPro" id="IPR017896">
    <property type="entry name" value="4Fe4S_Fe-S-bd"/>
</dbReference>
<dbReference type="Gene3D" id="1.10.8.550">
    <property type="entry name" value="Proto-chlorophyllide reductase 57 kD subunit B"/>
    <property type="match status" value="1"/>
</dbReference>
<dbReference type="GO" id="GO:0015995">
    <property type="term" value="P:chlorophyll biosynthetic process"/>
    <property type="evidence" value="ECO:0007669"/>
    <property type="project" value="InterPro"/>
</dbReference>
<organism evidence="6 7">
    <name type="scientific">Desulfomonile tiedjei</name>
    <dbReference type="NCBI Taxonomy" id="2358"/>
    <lineage>
        <taxon>Bacteria</taxon>
        <taxon>Pseudomonadati</taxon>
        <taxon>Thermodesulfobacteriota</taxon>
        <taxon>Desulfomonilia</taxon>
        <taxon>Desulfomonilales</taxon>
        <taxon>Desulfomonilaceae</taxon>
        <taxon>Desulfomonile</taxon>
    </lineage>
</organism>
<dbReference type="InterPro" id="IPR013580">
    <property type="entry name" value="LI-POR_suB-like_C"/>
</dbReference>
<dbReference type="GO" id="GO:0016491">
    <property type="term" value="F:oxidoreductase activity"/>
    <property type="evidence" value="ECO:0007669"/>
    <property type="project" value="InterPro"/>
</dbReference>
<dbReference type="PANTHER" id="PTHR24960:SF79">
    <property type="entry name" value="PHOTOSYSTEM I IRON-SULFUR CENTER"/>
    <property type="match status" value="1"/>
</dbReference>
<dbReference type="GO" id="GO:0015979">
    <property type="term" value="P:photosynthesis"/>
    <property type="evidence" value="ECO:0007669"/>
    <property type="project" value="InterPro"/>
</dbReference>
<comment type="caution">
    <text evidence="6">The sequence shown here is derived from an EMBL/GenBank/DDBJ whole genome shotgun (WGS) entry which is preliminary data.</text>
</comment>
<proteinExistence type="predicted"/>
<dbReference type="InterPro" id="IPR017900">
    <property type="entry name" value="4Fe4S_Fe_S_CS"/>
</dbReference>
<keyword evidence="3" id="KW-0408">Iron</keyword>
<keyword evidence="4" id="KW-0411">Iron-sulfur</keyword>
<name>A0A9D6UZI4_9BACT</name>
<keyword evidence="2" id="KW-0479">Metal-binding</keyword>
<reference evidence="6" key="1">
    <citation type="submission" date="2020-07" db="EMBL/GenBank/DDBJ databases">
        <title>Huge and variable diversity of episymbiotic CPR bacteria and DPANN archaea in groundwater ecosystems.</title>
        <authorList>
            <person name="He C.Y."/>
            <person name="Keren R."/>
            <person name="Whittaker M."/>
            <person name="Farag I.F."/>
            <person name="Doudna J."/>
            <person name="Cate J.H.D."/>
            <person name="Banfield J.F."/>
        </authorList>
    </citation>
    <scope>NUCLEOTIDE SEQUENCE</scope>
    <source>
        <strain evidence="6">NC_groundwater_1664_Pr3_B-0.1um_52_9</strain>
    </source>
</reference>
<dbReference type="Proteomes" id="UP000807825">
    <property type="component" value="Unassembled WGS sequence"/>
</dbReference>
<keyword evidence="1" id="KW-0004">4Fe-4S</keyword>
<dbReference type="GO" id="GO:0046872">
    <property type="term" value="F:metal ion binding"/>
    <property type="evidence" value="ECO:0007669"/>
    <property type="project" value="UniProtKB-KW"/>
</dbReference>
<evidence type="ECO:0000256" key="3">
    <source>
        <dbReference type="ARBA" id="ARBA00023004"/>
    </source>
</evidence>
<evidence type="ECO:0000313" key="6">
    <source>
        <dbReference type="EMBL" id="MBI5249158.1"/>
    </source>
</evidence>
<feature type="domain" description="4Fe-4S ferredoxin-type" evidence="5">
    <location>
        <begin position="169"/>
        <end position="198"/>
    </location>
</feature>
<evidence type="ECO:0000256" key="4">
    <source>
        <dbReference type="ARBA" id="ARBA00023014"/>
    </source>
</evidence>